<keyword evidence="2" id="KW-1185">Reference proteome</keyword>
<dbReference type="Proteomes" id="UP000621898">
    <property type="component" value="Unassembled WGS sequence"/>
</dbReference>
<name>A0ABQ3A4H2_9GAMM</name>
<sequence length="167" mass="18036">MLLLLLAGCASSPRIAPPSRGDASWRMPPPPGTTRYHLALGAVSMGATLVKPVTPRYPASQLAACSPSQEVDAQLVVDRTGRVSDVRGIVIDEAPPPWQQFFAAVRAAALQWRFTPLQIEHWAADANGDTHQVDSETSPFRQVYVFRFECHAGQPSVAMEPSGAAYP</sequence>
<evidence type="ECO:0008006" key="3">
    <source>
        <dbReference type="Google" id="ProtNLM"/>
    </source>
</evidence>
<reference evidence="2" key="1">
    <citation type="journal article" date="2019" name="Int. J. Syst. Evol. Microbiol.">
        <title>The Global Catalogue of Microorganisms (GCM) 10K type strain sequencing project: providing services to taxonomists for standard genome sequencing and annotation.</title>
        <authorList>
            <consortium name="The Broad Institute Genomics Platform"/>
            <consortium name="The Broad Institute Genome Sequencing Center for Infectious Disease"/>
            <person name="Wu L."/>
            <person name="Ma J."/>
        </authorList>
    </citation>
    <scope>NUCLEOTIDE SEQUENCE [LARGE SCALE GENOMIC DNA]</scope>
    <source>
        <strain evidence="2">KCTC 22232</strain>
    </source>
</reference>
<protein>
    <recommendedName>
        <fullName evidence="3">Lipoprotein</fullName>
    </recommendedName>
</protein>
<evidence type="ECO:0000313" key="1">
    <source>
        <dbReference type="EMBL" id="GGY32110.1"/>
    </source>
</evidence>
<gene>
    <name evidence="1" type="ORF">GCM10008098_26890</name>
</gene>
<comment type="caution">
    <text evidence="1">The sequence shown here is derived from an EMBL/GenBank/DDBJ whole genome shotgun (WGS) entry which is preliminary data.</text>
</comment>
<evidence type="ECO:0000313" key="2">
    <source>
        <dbReference type="Proteomes" id="UP000621898"/>
    </source>
</evidence>
<dbReference type="Gene3D" id="3.30.2420.10">
    <property type="entry name" value="TonB"/>
    <property type="match status" value="1"/>
</dbReference>
<proteinExistence type="predicted"/>
<accession>A0ABQ3A4H2</accession>
<dbReference type="EMBL" id="BMXT01000003">
    <property type="protein sequence ID" value="GGY32110.1"/>
    <property type="molecule type" value="Genomic_DNA"/>
</dbReference>
<organism evidence="1 2">
    <name type="scientific">Rhodanobacter panaciterrae</name>
    <dbReference type="NCBI Taxonomy" id="490572"/>
    <lineage>
        <taxon>Bacteria</taxon>
        <taxon>Pseudomonadati</taxon>
        <taxon>Pseudomonadota</taxon>
        <taxon>Gammaproteobacteria</taxon>
        <taxon>Lysobacterales</taxon>
        <taxon>Rhodanobacteraceae</taxon>
        <taxon>Rhodanobacter</taxon>
    </lineage>
</organism>
<dbReference type="RefSeq" id="WP_189441911.1">
    <property type="nucleotide sequence ID" value="NZ_BMXT01000003.1"/>
</dbReference>